<dbReference type="Pfam" id="PF08240">
    <property type="entry name" value="ADH_N"/>
    <property type="match status" value="1"/>
</dbReference>
<dbReference type="Gene3D" id="3.90.180.10">
    <property type="entry name" value="Medium-chain alcohol dehydrogenases, catalytic domain"/>
    <property type="match status" value="1"/>
</dbReference>
<dbReference type="AlphaFoldDB" id="A0A2D2C0A2"/>
<evidence type="ECO:0000313" key="3">
    <source>
        <dbReference type="Proteomes" id="UP000229314"/>
    </source>
</evidence>
<feature type="domain" description="Alcohol dehydrogenase-like N-terminal" evidence="1">
    <location>
        <begin position="25"/>
        <end position="90"/>
    </location>
</feature>
<evidence type="ECO:0000259" key="1">
    <source>
        <dbReference type="Pfam" id="PF08240"/>
    </source>
</evidence>
<reference evidence="2 3" key="1">
    <citation type="submission" date="2017-10" db="EMBL/GenBank/DDBJ databases">
        <title>Complete genome sequence of Paracoccus yeei TT13 isolated from human skin.</title>
        <authorList>
            <person name="Lee K."/>
            <person name="Lim J.Y."/>
            <person name="Hwang I."/>
        </authorList>
    </citation>
    <scope>NUCLEOTIDE SEQUENCE [LARGE SCALE GENOMIC DNA]</scope>
    <source>
        <strain evidence="2 3">TT13</strain>
    </source>
</reference>
<dbReference type="GeneID" id="78897798"/>
<evidence type="ECO:0000313" key="2">
    <source>
        <dbReference type="EMBL" id="ATQ55934.1"/>
    </source>
</evidence>
<dbReference type="InterPro" id="IPR011032">
    <property type="entry name" value="GroES-like_sf"/>
</dbReference>
<proteinExistence type="predicted"/>
<organism evidence="2 3">
    <name type="scientific">Paracoccus yeei</name>
    <dbReference type="NCBI Taxonomy" id="147645"/>
    <lineage>
        <taxon>Bacteria</taxon>
        <taxon>Pseudomonadati</taxon>
        <taxon>Pseudomonadota</taxon>
        <taxon>Alphaproteobacteria</taxon>
        <taxon>Rhodobacterales</taxon>
        <taxon>Paracoccaceae</taxon>
        <taxon>Paracoccus</taxon>
    </lineage>
</organism>
<sequence length="102" mass="10738">MKAFRIGSYGGEKALETVEVPSAKAGEALVKVAAASLNPLDVKIHKGLMEAFFPVEFPYTIGTDFSGTIESFGGDTAGFKIGDRVVARVSGLLCMGDWVHAS</sequence>
<gene>
    <name evidence="2" type="ORF">PYTT13_08950</name>
</gene>
<accession>A0A2D2C0A2</accession>
<dbReference type="Proteomes" id="UP000229314">
    <property type="component" value="Chromosome"/>
</dbReference>
<dbReference type="RefSeq" id="WP_099648874.1">
    <property type="nucleotide sequence ID" value="NZ_CAJGAB010000077.1"/>
</dbReference>
<protein>
    <recommendedName>
        <fullName evidence="1">Alcohol dehydrogenase-like N-terminal domain-containing protein</fullName>
    </recommendedName>
</protein>
<dbReference type="EMBL" id="CP024422">
    <property type="protein sequence ID" value="ATQ55934.1"/>
    <property type="molecule type" value="Genomic_DNA"/>
</dbReference>
<dbReference type="InterPro" id="IPR013154">
    <property type="entry name" value="ADH-like_N"/>
</dbReference>
<dbReference type="PANTHER" id="PTHR44013:SF1">
    <property type="entry name" value="ZINC-TYPE ALCOHOL DEHYDROGENASE-LIKE PROTEIN C16A3.02C"/>
    <property type="match status" value="1"/>
</dbReference>
<dbReference type="InterPro" id="IPR052733">
    <property type="entry name" value="Chloroplast_QOR"/>
</dbReference>
<dbReference type="PANTHER" id="PTHR44013">
    <property type="entry name" value="ZINC-TYPE ALCOHOL DEHYDROGENASE-LIKE PROTEIN C16A3.02C"/>
    <property type="match status" value="1"/>
</dbReference>
<dbReference type="SUPFAM" id="SSF50129">
    <property type="entry name" value="GroES-like"/>
    <property type="match status" value="1"/>
</dbReference>
<name>A0A2D2C0A2_9RHOB</name>